<name>A0ABQ0LFJ5_MYCCL</name>
<organism evidence="2 3">
    <name type="scientific">Mycena chlorophos</name>
    <name type="common">Agaric fungus</name>
    <name type="synonym">Agaricus chlorophos</name>
    <dbReference type="NCBI Taxonomy" id="658473"/>
    <lineage>
        <taxon>Eukaryota</taxon>
        <taxon>Fungi</taxon>
        <taxon>Dikarya</taxon>
        <taxon>Basidiomycota</taxon>
        <taxon>Agaricomycotina</taxon>
        <taxon>Agaricomycetes</taxon>
        <taxon>Agaricomycetidae</taxon>
        <taxon>Agaricales</taxon>
        <taxon>Marasmiineae</taxon>
        <taxon>Mycenaceae</taxon>
        <taxon>Mycena</taxon>
    </lineage>
</organism>
<feature type="compositionally biased region" description="Polar residues" evidence="1">
    <location>
        <begin position="1"/>
        <end position="11"/>
    </location>
</feature>
<feature type="compositionally biased region" description="Polar residues" evidence="1">
    <location>
        <begin position="241"/>
        <end position="251"/>
    </location>
</feature>
<reference evidence="2" key="1">
    <citation type="submission" date="2014-09" db="EMBL/GenBank/DDBJ databases">
        <title>Genome sequence of the luminous mushroom Mycena chlorophos for searching fungal bioluminescence genes.</title>
        <authorList>
            <person name="Tanaka Y."/>
            <person name="Kasuga D."/>
            <person name="Oba Y."/>
            <person name="Hase S."/>
            <person name="Sato K."/>
            <person name="Oba Y."/>
            <person name="Sakakibara Y."/>
        </authorList>
    </citation>
    <scope>NUCLEOTIDE SEQUENCE</scope>
</reference>
<sequence>LLLFTSNQLSPQDEVPNKKTKSASNKVEGPAETKSDSKASDTKKVLKEGAKEQIKAIIKPNVRDTPNMNKMLNDKSVSFSLEAALKRIGNGSMNSATGDFGANTVSDQVANFGAILSSVWDDNATKLIAQLENDDILNLERSLNSMLINTVQRMSFELEEFLLRRSQHEQVLELIRTQGIHVPARITDMDLGLGPAIVKVDMDLGLGPAIVKAYLAGHATTNSSAKSTKAIPTGPRAQAETGPSTPVASSSKTRKAGKSA</sequence>
<keyword evidence="3" id="KW-1185">Reference proteome</keyword>
<proteinExistence type="predicted"/>
<feature type="region of interest" description="Disordered" evidence="1">
    <location>
        <begin position="222"/>
        <end position="260"/>
    </location>
</feature>
<feature type="non-terminal residue" evidence="2">
    <location>
        <position position="1"/>
    </location>
</feature>
<evidence type="ECO:0000256" key="1">
    <source>
        <dbReference type="SAM" id="MobiDB-lite"/>
    </source>
</evidence>
<protein>
    <submittedName>
        <fullName evidence="2">Uncharacterized protein</fullName>
    </submittedName>
</protein>
<feature type="region of interest" description="Disordered" evidence="1">
    <location>
        <begin position="1"/>
        <end position="46"/>
    </location>
</feature>
<evidence type="ECO:0000313" key="2">
    <source>
        <dbReference type="EMBL" id="GAT49862.1"/>
    </source>
</evidence>
<accession>A0ABQ0LFJ5</accession>
<gene>
    <name evidence="2" type="ORF">MCHLO_07148</name>
</gene>
<dbReference type="EMBL" id="DF845978">
    <property type="protein sequence ID" value="GAT49862.1"/>
    <property type="molecule type" value="Genomic_DNA"/>
</dbReference>
<evidence type="ECO:0000313" key="3">
    <source>
        <dbReference type="Proteomes" id="UP000815677"/>
    </source>
</evidence>
<dbReference type="Proteomes" id="UP000815677">
    <property type="component" value="Unassembled WGS sequence"/>
</dbReference>
<feature type="compositionally biased region" description="Basic and acidic residues" evidence="1">
    <location>
        <begin position="29"/>
        <end position="46"/>
    </location>
</feature>